<sequence length="113" mass="12199">MSNAGRKKGTNGFLAQDFIDAIPGTGGIITDIAKEVGCCWNTAKKFITNFATVKAAYDQEVESVLDSAEVVIIDDIKKGKDVQTAKWFLTMKGANRGYAPTQRREISGPDEGP</sequence>
<gene>
    <name evidence="1" type="ORF">S01H1_48794</name>
</gene>
<evidence type="ECO:0000313" key="1">
    <source>
        <dbReference type="EMBL" id="GAG17088.1"/>
    </source>
</evidence>
<feature type="non-terminal residue" evidence="1">
    <location>
        <position position="113"/>
    </location>
</feature>
<name>X0VXD2_9ZZZZ</name>
<accession>X0VXD2</accession>
<dbReference type="EMBL" id="BARS01031344">
    <property type="protein sequence ID" value="GAG17088.1"/>
    <property type="molecule type" value="Genomic_DNA"/>
</dbReference>
<comment type="caution">
    <text evidence="1">The sequence shown here is derived from an EMBL/GenBank/DDBJ whole genome shotgun (WGS) entry which is preliminary data.</text>
</comment>
<dbReference type="AlphaFoldDB" id="X0VXD2"/>
<proteinExistence type="predicted"/>
<protein>
    <submittedName>
        <fullName evidence="1">Uncharacterized protein</fullName>
    </submittedName>
</protein>
<organism evidence="1">
    <name type="scientific">marine sediment metagenome</name>
    <dbReference type="NCBI Taxonomy" id="412755"/>
    <lineage>
        <taxon>unclassified sequences</taxon>
        <taxon>metagenomes</taxon>
        <taxon>ecological metagenomes</taxon>
    </lineage>
</organism>
<reference evidence="1" key="1">
    <citation type="journal article" date="2014" name="Front. Microbiol.">
        <title>High frequency of phylogenetically diverse reductive dehalogenase-homologous genes in deep subseafloor sedimentary metagenomes.</title>
        <authorList>
            <person name="Kawai M."/>
            <person name="Futagami T."/>
            <person name="Toyoda A."/>
            <person name="Takaki Y."/>
            <person name="Nishi S."/>
            <person name="Hori S."/>
            <person name="Arai W."/>
            <person name="Tsubouchi T."/>
            <person name="Morono Y."/>
            <person name="Uchiyama I."/>
            <person name="Ito T."/>
            <person name="Fujiyama A."/>
            <person name="Inagaki F."/>
            <person name="Takami H."/>
        </authorList>
    </citation>
    <scope>NUCLEOTIDE SEQUENCE</scope>
    <source>
        <strain evidence="1">Expedition CK06-06</strain>
    </source>
</reference>